<feature type="signal peptide" evidence="2">
    <location>
        <begin position="1"/>
        <end position="22"/>
    </location>
</feature>
<comment type="caution">
    <text evidence="1">Lacks conserved residue(s) required for the propagation of feature annotation.</text>
</comment>
<sequence length="848" mass="94440">MARCSLLIVCLFVVSLQICASGTQLGKYNDDLFEISNPDKYELLDDLKDETIFQANDKLCSSNSDCMYGGNCTSNGTCSCPEGTNGTLCENVIQCMKYPEMCGNGTDVACVFDVKSEYAYCKCNDKKKWYNDFAERCQEPCRKQVNKEIVELSCGLYGRCTNSFCWCIKGVSGDFCQKIDQCEEVDCGDDPSTTCILGIDGAYCKCNKTYQVFDKEEKVCKGKPCRNNTDCMNGGQCTNDGTCSCPRGTDGPLCQDVLGCIKNPNMCGNGTDVQCVYDMFDLASCKCDDSKKHFNKLIGKCAEPCDKYINHQLIREDCGEYGRCSNSFCWCVKGVSGDRCETIDQCASGEVDCSNDPMATCSLGIDGAYCKCNKTYQIFDKKEKMCTGEPCSNDTDCFYGGNCTEDGTCFCRKGVGGPLCQQVYECEKNPDMCGKGTDVKCVFDVSLEKAVCECNNDEEKGFDVIEKKCKKFCYSDDDCGMYGRCDRNSFCRCLEGVSGDNCEIIEKCKRMDCGPRINCTLGSNGEAHCKCPDPHMGFYYEEKTCKACNCGDNSKGCEFVDGKKKCECSLNYLLNGDKCEACNCGELSKGCELRDGKKECFCPLNYTSTGGTCQKCNCGIASYHCKMEDGKTKCICYKPGTNNAKKKVGNSCHTYEWTNRQNKTFYYVCDCGVHGGNCSFTETGEKQCLCKPGFKMAKETGFCTEMCNATKKCQNEGVCQEGLCKCHEDYTGALCETPKWCMNSRCGNGRDEVECIWDRVKKEGRCECKKPYHLYIEDLRECTECDCGPYGRCILTERGEKVCLCKEGYADYLLKCKRCDCGPSSINCTFQKLERKLCQCRENINRRP</sequence>
<dbReference type="PANTHER" id="PTHR24033:SF151">
    <property type="entry name" value="NOTCH 2"/>
    <property type="match status" value="1"/>
</dbReference>
<accession>A0A8T0EVB1</accession>
<gene>
    <name evidence="4" type="ORF">HNY73_014976</name>
</gene>
<dbReference type="PROSITE" id="PS50026">
    <property type="entry name" value="EGF_3"/>
    <property type="match status" value="3"/>
</dbReference>
<evidence type="ECO:0000256" key="2">
    <source>
        <dbReference type="SAM" id="SignalP"/>
    </source>
</evidence>
<evidence type="ECO:0000256" key="1">
    <source>
        <dbReference type="PROSITE-ProRule" id="PRU00076"/>
    </source>
</evidence>
<dbReference type="PROSITE" id="PS00022">
    <property type="entry name" value="EGF_1"/>
    <property type="match status" value="4"/>
</dbReference>
<keyword evidence="5" id="KW-1185">Reference proteome</keyword>
<dbReference type="InterPro" id="IPR000742">
    <property type="entry name" value="EGF"/>
</dbReference>
<evidence type="ECO:0000313" key="5">
    <source>
        <dbReference type="Proteomes" id="UP000807504"/>
    </source>
</evidence>
<dbReference type="AlphaFoldDB" id="A0A8T0EVB1"/>
<proteinExistence type="predicted"/>
<feature type="domain" description="EGF-like" evidence="3">
    <location>
        <begin position="56"/>
        <end position="90"/>
    </location>
</feature>
<dbReference type="EMBL" id="JABXBU010002072">
    <property type="protein sequence ID" value="KAF8778235.1"/>
    <property type="molecule type" value="Genomic_DNA"/>
</dbReference>
<name>A0A8T0EVB1_ARGBR</name>
<evidence type="ECO:0000313" key="4">
    <source>
        <dbReference type="EMBL" id="KAF8778235.1"/>
    </source>
</evidence>
<keyword evidence="2" id="KW-0732">Signal</keyword>
<feature type="chain" id="PRO_5035888930" evidence="2">
    <location>
        <begin position="23"/>
        <end position="848"/>
    </location>
</feature>
<feature type="disulfide bond" evidence="1">
    <location>
        <begin position="411"/>
        <end position="420"/>
    </location>
</feature>
<reference evidence="4" key="1">
    <citation type="journal article" date="2020" name="bioRxiv">
        <title>Chromosome-level reference genome of the European wasp spider Argiope bruennichi: a resource for studies on range expansion and evolutionary adaptation.</title>
        <authorList>
            <person name="Sheffer M.M."/>
            <person name="Hoppe A."/>
            <person name="Krehenwinkel H."/>
            <person name="Uhl G."/>
            <person name="Kuss A.W."/>
            <person name="Jensen L."/>
            <person name="Jensen C."/>
            <person name="Gillespie R.G."/>
            <person name="Hoff K.J."/>
            <person name="Prost S."/>
        </authorList>
    </citation>
    <scope>NUCLEOTIDE SEQUENCE</scope>
</reference>
<comment type="caution">
    <text evidence="4">The sequence shown here is derived from an EMBL/GenBank/DDBJ whole genome shotgun (WGS) entry which is preliminary data.</text>
</comment>
<evidence type="ECO:0000259" key="3">
    <source>
        <dbReference type="PROSITE" id="PS50026"/>
    </source>
</evidence>
<dbReference type="Proteomes" id="UP000807504">
    <property type="component" value="Unassembled WGS sequence"/>
</dbReference>
<dbReference type="PANTHER" id="PTHR24033">
    <property type="entry name" value="EGF-LIKE DOMAIN-CONTAINING PROTEIN"/>
    <property type="match status" value="1"/>
</dbReference>
<feature type="domain" description="EGF-like" evidence="3">
    <location>
        <begin position="387"/>
        <end position="421"/>
    </location>
</feature>
<organism evidence="4 5">
    <name type="scientific">Argiope bruennichi</name>
    <name type="common">Wasp spider</name>
    <name type="synonym">Aranea bruennichi</name>
    <dbReference type="NCBI Taxonomy" id="94029"/>
    <lineage>
        <taxon>Eukaryota</taxon>
        <taxon>Metazoa</taxon>
        <taxon>Ecdysozoa</taxon>
        <taxon>Arthropoda</taxon>
        <taxon>Chelicerata</taxon>
        <taxon>Arachnida</taxon>
        <taxon>Araneae</taxon>
        <taxon>Araneomorphae</taxon>
        <taxon>Entelegynae</taxon>
        <taxon>Araneoidea</taxon>
        <taxon>Araneidae</taxon>
        <taxon>Argiope</taxon>
    </lineage>
</organism>
<keyword evidence="1" id="KW-0245">EGF-like domain</keyword>
<dbReference type="SMART" id="SM00181">
    <property type="entry name" value="EGF"/>
    <property type="match status" value="13"/>
</dbReference>
<feature type="disulfide bond" evidence="1">
    <location>
        <begin position="245"/>
        <end position="254"/>
    </location>
</feature>
<keyword evidence="1" id="KW-1015">Disulfide bond</keyword>
<protein>
    <submittedName>
        <fullName evidence="4">Tenascin-X like protein</fullName>
    </submittedName>
</protein>
<feature type="disulfide bond" evidence="1">
    <location>
        <begin position="80"/>
        <end position="89"/>
    </location>
</feature>
<feature type="domain" description="EGF-like" evidence="3">
    <location>
        <begin position="221"/>
        <end position="255"/>
    </location>
</feature>
<reference evidence="4" key="2">
    <citation type="submission" date="2020-06" db="EMBL/GenBank/DDBJ databases">
        <authorList>
            <person name="Sheffer M."/>
        </authorList>
    </citation>
    <scope>NUCLEOTIDE SEQUENCE</scope>
</reference>
<dbReference type="InterPro" id="IPR051830">
    <property type="entry name" value="NOTCH_homolog"/>
</dbReference>
<dbReference type="PROSITE" id="PS01186">
    <property type="entry name" value="EGF_2"/>
    <property type="match status" value="1"/>
</dbReference>